<dbReference type="InterPro" id="IPR012259">
    <property type="entry name" value="DHFR"/>
</dbReference>
<evidence type="ECO:0000256" key="2">
    <source>
        <dbReference type="ARBA" id="ARBA00009539"/>
    </source>
</evidence>
<name>A0ABX3PIB0_9HYPH</name>
<keyword evidence="12" id="KW-1185">Reference proteome</keyword>
<evidence type="ECO:0000256" key="1">
    <source>
        <dbReference type="ARBA" id="ARBA00004903"/>
    </source>
</evidence>
<dbReference type="InterPro" id="IPR017925">
    <property type="entry name" value="DHFR_CS"/>
</dbReference>
<evidence type="ECO:0000256" key="6">
    <source>
        <dbReference type="ARBA" id="ARBA00023002"/>
    </source>
</evidence>
<keyword evidence="11" id="KW-0808">Transferase</keyword>
<comment type="pathway">
    <text evidence="1 8">Cofactor biosynthesis; tetrahydrofolate biosynthesis; 5,6,7,8-tetrahydrofolate from 7,8-dihydrofolate: step 1/1.</text>
</comment>
<comment type="function">
    <text evidence="7 8">Key enzyme in folate metabolism. Catalyzes an essential reaction for de novo glycine and purine synthesis, and for DNA precursor synthesis.</text>
</comment>
<dbReference type="InterPro" id="IPR001796">
    <property type="entry name" value="DHFR_dom"/>
</dbReference>
<organism evidence="11 12">
    <name type="scientific">Xaviernesmea rhizosphaerae</name>
    <dbReference type="NCBI Taxonomy" id="1672749"/>
    <lineage>
        <taxon>Bacteria</taxon>
        <taxon>Pseudomonadati</taxon>
        <taxon>Pseudomonadota</taxon>
        <taxon>Alphaproteobacteria</taxon>
        <taxon>Hyphomicrobiales</taxon>
        <taxon>Rhizobiaceae</taxon>
        <taxon>Rhizobium/Agrobacterium group</taxon>
        <taxon>Xaviernesmea</taxon>
    </lineage>
</organism>
<dbReference type="Gene3D" id="3.40.430.10">
    <property type="entry name" value="Dihydrofolate Reductase, subunit A"/>
    <property type="match status" value="1"/>
</dbReference>
<accession>A0ABX3PIB0</accession>
<evidence type="ECO:0000256" key="3">
    <source>
        <dbReference type="ARBA" id="ARBA00012856"/>
    </source>
</evidence>
<evidence type="ECO:0000313" key="12">
    <source>
        <dbReference type="Proteomes" id="UP000192652"/>
    </source>
</evidence>
<dbReference type="EC" id="1.5.1.3" evidence="3 8"/>
<protein>
    <recommendedName>
        <fullName evidence="3 8">Dihydrofolate reductase</fullName>
        <ecNumber evidence="3 8">1.5.1.3</ecNumber>
    </recommendedName>
</protein>
<evidence type="ECO:0000256" key="5">
    <source>
        <dbReference type="ARBA" id="ARBA00022857"/>
    </source>
</evidence>
<dbReference type="PROSITE" id="PS51330">
    <property type="entry name" value="DHFR_2"/>
    <property type="match status" value="1"/>
</dbReference>
<keyword evidence="6 8" id="KW-0560">Oxidoreductase</keyword>
<evidence type="ECO:0000256" key="9">
    <source>
        <dbReference type="RuleBase" id="RU004474"/>
    </source>
</evidence>
<dbReference type="InterPro" id="IPR024072">
    <property type="entry name" value="DHFR-like_dom_sf"/>
</dbReference>
<dbReference type="CDD" id="cd00209">
    <property type="entry name" value="DHFR"/>
    <property type="match status" value="1"/>
</dbReference>
<dbReference type="GO" id="GO:0016301">
    <property type="term" value="F:kinase activity"/>
    <property type="evidence" value="ECO:0007669"/>
    <property type="project" value="UniProtKB-KW"/>
</dbReference>
<evidence type="ECO:0000313" key="11">
    <source>
        <dbReference type="EMBL" id="OQP87865.1"/>
    </source>
</evidence>
<comment type="catalytic activity">
    <reaction evidence="8">
        <text>(6S)-5,6,7,8-tetrahydrofolate + NADP(+) = 7,8-dihydrofolate + NADPH + H(+)</text>
        <dbReference type="Rhea" id="RHEA:15009"/>
        <dbReference type="ChEBI" id="CHEBI:15378"/>
        <dbReference type="ChEBI" id="CHEBI:57451"/>
        <dbReference type="ChEBI" id="CHEBI:57453"/>
        <dbReference type="ChEBI" id="CHEBI:57783"/>
        <dbReference type="ChEBI" id="CHEBI:58349"/>
        <dbReference type="EC" id="1.5.1.3"/>
    </reaction>
</comment>
<gene>
    <name evidence="11" type="ORF">BTR14_04790</name>
</gene>
<evidence type="ECO:0000256" key="8">
    <source>
        <dbReference type="PIRNR" id="PIRNR000194"/>
    </source>
</evidence>
<dbReference type="SUPFAM" id="SSF53597">
    <property type="entry name" value="Dihydrofolate reductase-like"/>
    <property type="match status" value="1"/>
</dbReference>
<evidence type="ECO:0000256" key="4">
    <source>
        <dbReference type="ARBA" id="ARBA00022563"/>
    </source>
</evidence>
<reference evidence="11 12" key="1">
    <citation type="journal article" date="2017" name="Antonie Van Leeuwenhoek">
        <title>Rhizobium rhizosphaerae sp. nov., a novel species isolated from rice rhizosphere.</title>
        <authorList>
            <person name="Zhao J.J."/>
            <person name="Zhang J."/>
            <person name="Zhang R.J."/>
            <person name="Zhang C.W."/>
            <person name="Yin H.Q."/>
            <person name="Zhang X.X."/>
        </authorList>
    </citation>
    <scope>NUCLEOTIDE SEQUENCE [LARGE SCALE GENOMIC DNA]</scope>
    <source>
        <strain evidence="11 12">RD15</strain>
    </source>
</reference>
<proteinExistence type="inferred from homology"/>
<dbReference type="Proteomes" id="UP000192652">
    <property type="component" value="Unassembled WGS sequence"/>
</dbReference>
<dbReference type="PROSITE" id="PS00075">
    <property type="entry name" value="DHFR_1"/>
    <property type="match status" value="1"/>
</dbReference>
<comment type="caution">
    <text evidence="11">The sequence shown here is derived from an EMBL/GenBank/DDBJ whole genome shotgun (WGS) entry which is preliminary data.</text>
</comment>
<dbReference type="Pfam" id="PF00186">
    <property type="entry name" value="DHFR_1"/>
    <property type="match status" value="1"/>
</dbReference>
<dbReference type="EMBL" id="MSPX01000002">
    <property type="protein sequence ID" value="OQP87865.1"/>
    <property type="molecule type" value="Genomic_DNA"/>
</dbReference>
<feature type="domain" description="DHFR" evidence="10">
    <location>
        <begin position="9"/>
        <end position="173"/>
    </location>
</feature>
<keyword evidence="5 8" id="KW-0521">NADP</keyword>
<dbReference type="RefSeq" id="WP_081174191.1">
    <property type="nucleotide sequence ID" value="NZ_MSPX01000002.1"/>
</dbReference>
<dbReference type="PANTHER" id="PTHR48069">
    <property type="entry name" value="DIHYDROFOLATE REDUCTASE"/>
    <property type="match status" value="1"/>
</dbReference>
<dbReference type="PIRSF" id="PIRSF000194">
    <property type="entry name" value="DHFR"/>
    <property type="match status" value="1"/>
</dbReference>
<keyword evidence="4 8" id="KW-0554">One-carbon metabolism</keyword>
<evidence type="ECO:0000256" key="7">
    <source>
        <dbReference type="ARBA" id="ARBA00025067"/>
    </source>
</evidence>
<sequence>MSEAKGKPQVSIVVAMAKNRVIGRDGGMPWRLPTDLAQFKRLTLGKPVIMGRRTFESLGRPLPGRDNIVISRKADLVLEGAEVVTSLEAALALAERRAEARGAEEIAIIGGGQIYAQALDHAEVLYVTEVEAEPEGDTLFPEISPDCFQKIDEAPMPRGEKDSHAMRFVIWRRQSTGC</sequence>
<keyword evidence="11" id="KW-0418">Kinase</keyword>
<dbReference type="PANTHER" id="PTHR48069:SF3">
    <property type="entry name" value="DIHYDROFOLATE REDUCTASE"/>
    <property type="match status" value="1"/>
</dbReference>
<evidence type="ECO:0000259" key="10">
    <source>
        <dbReference type="PROSITE" id="PS51330"/>
    </source>
</evidence>
<comment type="similarity">
    <text evidence="2 8 9">Belongs to the dihydrofolate reductase family.</text>
</comment>
<dbReference type="PRINTS" id="PR00070">
    <property type="entry name" value="DHFR"/>
</dbReference>